<protein>
    <recommendedName>
        <fullName evidence="4">Endonuclease-reverse transcriptase</fullName>
    </recommendedName>
</protein>
<sequence length="294" mass="34002">MSSDHRILRAEIRINTKLGRIKLCHQKPTSFNTGDELKKHIVRSITTAAEKIVDKKRNQKRRWKVQTEKINETIKKNRGNKVFRKQIAAENRHISKITIDGRTVTERDEILKVVKNFYQRLCNLQKPRTQLPVDRRARLSKHSTEDLPEISKQLSIPTSGRICTSWSASINKEHQKNKIDRKIQLAWGAFGKLKNLFKSDLRQSWKSKTWDECILLVLTYGCKTWSITTHYPNRLQVAQREMERSMLGISIRERKTNEYGPEWKGICGAGKTNNGGRGKEGEAGDVRERGGKTT</sequence>
<feature type="compositionally biased region" description="Basic and acidic residues" evidence="1">
    <location>
        <begin position="277"/>
        <end position="294"/>
    </location>
</feature>
<evidence type="ECO:0000313" key="2">
    <source>
        <dbReference type="EMBL" id="KAF2882910.1"/>
    </source>
</evidence>
<organism evidence="2 3">
    <name type="scientific">Ignelater luminosus</name>
    <name type="common">Cucubano</name>
    <name type="synonym">Pyrophorus luminosus</name>
    <dbReference type="NCBI Taxonomy" id="2038154"/>
    <lineage>
        <taxon>Eukaryota</taxon>
        <taxon>Metazoa</taxon>
        <taxon>Ecdysozoa</taxon>
        <taxon>Arthropoda</taxon>
        <taxon>Hexapoda</taxon>
        <taxon>Insecta</taxon>
        <taxon>Pterygota</taxon>
        <taxon>Neoptera</taxon>
        <taxon>Endopterygota</taxon>
        <taxon>Coleoptera</taxon>
        <taxon>Polyphaga</taxon>
        <taxon>Elateriformia</taxon>
        <taxon>Elateroidea</taxon>
        <taxon>Elateridae</taxon>
        <taxon>Agrypninae</taxon>
        <taxon>Pyrophorini</taxon>
        <taxon>Ignelater</taxon>
    </lineage>
</organism>
<dbReference type="AlphaFoldDB" id="A0A8K0CFL8"/>
<dbReference type="EMBL" id="VTPC01090583">
    <property type="protein sequence ID" value="KAF2882910.1"/>
    <property type="molecule type" value="Genomic_DNA"/>
</dbReference>
<name>A0A8K0CFL8_IGNLU</name>
<keyword evidence="3" id="KW-1185">Reference proteome</keyword>
<feature type="region of interest" description="Disordered" evidence="1">
    <location>
        <begin position="267"/>
        <end position="294"/>
    </location>
</feature>
<evidence type="ECO:0008006" key="4">
    <source>
        <dbReference type="Google" id="ProtNLM"/>
    </source>
</evidence>
<accession>A0A8K0CFL8</accession>
<evidence type="ECO:0000313" key="3">
    <source>
        <dbReference type="Proteomes" id="UP000801492"/>
    </source>
</evidence>
<dbReference type="Proteomes" id="UP000801492">
    <property type="component" value="Unassembled WGS sequence"/>
</dbReference>
<dbReference type="OrthoDB" id="6752912at2759"/>
<proteinExistence type="predicted"/>
<evidence type="ECO:0000256" key="1">
    <source>
        <dbReference type="SAM" id="MobiDB-lite"/>
    </source>
</evidence>
<gene>
    <name evidence="2" type="ORF">ILUMI_23264</name>
</gene>
<reference evidence="2" key="1">
    <citation type="submission" date="2019-08" db="EMBL/GenBank/DDBJ databases">
        <title>The genome of the North American firefly Photinus pyralis.</title>
        <authorList>
            <consortium name="Photinus pyralis genome working group"/>
            <person name="Fallon T.R."/>
            <person name="Sander Lower S.E."/>
            <person name="Weng J.-K."/>
        </authorList>
    </citation>
    <scope>NUCLEOTIDE SEQUENCE</scope>
    <source>
        <strain evidence="2">TRF0915ILg1</strain>
        <tissue evidence="2">Whole body</tissue>
    </source>
</reference>
<comment type="caution">
    <text evidence="2">The sequence shown here is derived from an EMBL/GenBank/DDBJ whole genome shotgun (WGS) entry which is preliminary data.</text>
</comment>